<dbReference type="SUPFAM" id="SSF50129">
    <property type="entry name" value="GroES-like"/>
    <property type="match status" value="1"/>
</dbReference>
<organism evidence="3 4">
    <name type="scientific">Thermophilibacter provencensis</name>
    <dbReference type="NCBI Taxonomy" id="1852386"/>
    <lineage>
        <taxon>Bacteria</taxon>
        <taxon>Bacillati</taxon>
        <taxon>Actinomycetota</taxon>
        <taxon>Coriobacteriia</taxon>
        <taxon>Coriobacteriales</taxon>
        <taxon>Atopobiaceae</taxon>
        <taxon>Thermophilibacter</taxon>
    </lineage>
</organism>
<reference evidence="3" key="1">
    <citation type="journal article" date="2021" name="PeerJ">
        <title>Extensive microbial diversity within the chicken gut microbiome revealed by metagenomics and culture.</title>
        <authorList>
            <person name="Gilroy R."/>
            <person name="Ravi A."/>
            <person name="Getino M."/>
            <person name="Pursley I."/>
            <person name="Horton D.L."/>
            <person name="Alikhan N.F."/>
            <person name="Baker D."/>
            <person name="Gharbi K."/>
            <person name="Hall N."/>
            <person name="Watson M."/>
            <person name="Adriaenssens E.M."/>
            <person name="Foster-Nyarko E."/>
            <person name="Jarju S."/>
            <person name="Secka A."/>
            <person name="Antonio M."/>
            <person name="Oren A."/>
            <person name="Chaudhuri R.R."/>
            <person name="La Ragione R."/>
            <person name="Hildebrand F."/>
            <person name="Pallen M.J."/>
        </authorList>
    </citation>
    <scope>NUCLEOTIDE SEQUENCE</scope>
    <source>
        <strain evidence="3">CHK124-7917</strain>
    </source>
</reference>
<dbReference type="Gene3D" id="3.90.180.10">
    <property type="entry name" value="Medium-chain alcohol dehydrogenases, catalytic domain"/>
    <property type="match status" value="1"/>
</dbReference>
<dbReference type="CDD" id="cd08238">
    <property type="entry name" value="sorbose_phosphate_red"/>
    <property type="match status" value="1"/>
</dbReference>
<dbReference type="Gene3D" id="3.40.50.720">
    <property type="entry name" value="NAD(P)-binding Rossmann-like Domain"/>
    <property type="match status" value="1"/>
</dbReference>
<dbReference type="InterPro" id="IPR036291">
    <property type="entry name" value="NAD(P)-bd_dom_sf"/>
</dbReference>
<comment type="caution">
    <text evidence="3">The sequence shown here is derived from an EMBL/GenBank/DDBJ whole genome shotgun (WGS) entry which is preliminary data.</text>
</comment>
<dbReference type="OrthoDB" id="241504at2"/>
<proteinExistence type="predicted"/>
<dbReference type="PANTHER" id="PTHR43401">
    <property type="entry name" value="L-THREONINE 3-DEHYDROGENASE"/>
    <property type="match status" value="1"/>
</dbReference>
<evidence type="ECO:0000313" key="4">
    <source>
        <dbReference type="Proteomes" id="UP000697330"/>
    </source>
</evidence>
<accession>A0A921KMT9</accession>
<dbReference type="InterPro" id="IPR050129">
    <property type="entry name" value="Zn_alcohol_dh"/>
</dbReference>
<dbReference type="InterPro" id="IPR013154">
    <property type="entry name" value="ADH-like_N"/>
</dbReference>
<keyword evidence="1" id="KW-0560">Oxidoreductase</keyword>
<gene>
    <name evidence="3" type="ORF">K8U72_05095</name>
</gene>
<dbReference type="GO" id="GO:0016491">
    <property type="term" value="F:oxidoreductase activity"/>
    <property type="evidence" value="ECO:0007669"/>
    <property type="project" value="UniProtKB-KW"/>
</dbReference>
<dbReference type="AlphaFoldDB" id="A0A921KMT9"/>
<dbReference type="RefSeq" id="WP_075280270.1">
    <property type="nucleotide sequence ID" value="NZ_CAUWLO010000004.1"/>
</dbReference>
<dbReference type="InterPro" id="IPR011032">
    <property type="entry name" value="GroES-like_sf"/>
</dbReference>
<dbReference type="SUPFAM" id="SSF51735">
    <property type="entry name" value="NAD(P)-binding Rossmann-fold domains"/>
    <property type="match status" value="1"/>
</dbReference>
<name>A0A921KMT9_9ACTN</name>
<sequence length="421" mass="45553">MKAKAVRLHAANDLRMDEFELPPIKDDEVLVKVISDSICMSTYKCATLGVNHKRVHEDVAEHPAIMGHEFAGDIVEVGAKWADRFKPGMKFTIQPALNYKGTMWSPGYSYEFCGGDATYCILPAEVMECDCLLEYTGEAYYQASLAEPMSCSIGAFHAAYHTQMGVYTHEMGIREGGKLAIVAGAGPMGLGALTYALHCDRRPALVCVADINQDRLDRAAELFPPAEVKAETGIDLVFINNGAYDDQVAALLEVSGGTGFDDVLCYAPVAPVVTLSDAILGRDGCLNFFAGPTDKNFKAEMNFYEVHYGSHHVMGTTGGNTDDMVESLELTAANRVDPSVMVTHVGGLDAAAETTLGLPKIPGGKKLIYTHISMPLTALEDLRAKADEDGRFAGLADIVEANRGLWCPAAERYLLEHWAEA</sequence>
<dbReference type="Proteomes" id="UP000697330">
    <property type="component" value="Unassembled WGS sequence"/>
</dbReference>
<evidence type="ECO:0000313" key="3">
    <source>
        <dbReference type="EMBL" id="HJF45146.1"/>
    </source>
</evidence>
<protein>
    <submittedName>
        <fullName evidence="3">Zinc-binding dehydrogenase</fullName>
    </submittedName>
</protein>
<evidence type="ECO:0000256" key="1">
    <source>
        <dbReference type="ARBA" id="ARBA00023002"/>
    </source>
</evidence>
<feature type="domain" description="Alcohol dehydrogenase-like N-terminal" evidence="2">
    <location>
        <begin position="26"/>
        <end position="125"/>
    </location>
</feature>
<dbReference type="PANTHER" id="PTHR43401:SF2">
    <property type="entry name" value="L-THREONINE 3-DEHYDROGENASE"/>
    <property type="match status" value="1"/>
</dbReference>
<dbReference type="Pfam" id="PF08240">
    <property type="entry name" value="ADH_N"/>
    <property type="match status" value="1"/>
</dbReference>
<evidence type="ECO:0000259" key="2">
    <source>
        <dbReference type="Pfam" id="PF08240"/>
    </source>
</evidence>
<reference evidence="3" key="2">
    <citation type="submission" date="2021-09" db="EMBL/GenBank/DDBJ databases">
        <authorList>
            <person name="Gilroy R."/>
        </authorList>
    </citation>
    <scope>NUCLEOTIDE SEQUENCE</scope>
    <source>
        <strain evidence="3">CHK124-7917</strain>
    </source>
</reference>
<dbReference type="EMBL" id="DYWQ01000078">
    <property type="protein sequence ID" value="HJF45146.1"/>
    <property type="molecule type" value="Genomic_DNA"/>
</dbReference>